<keyword evidence="3" id="KW-1185">Reference proteome</keyword>
<dbReference type="PROSITE" id="PS01124">
    <property type="entry name" value="HTH_ARAC_FAMILY_2"/>
    <property type="match status" value="1"/>
</dbReference>
<evidence type="ECO:0000313" key="2">
    <source>
        <dbReference type="EMBL" id="ANN76925.1"/>
    </source>
</evidence>
<protein>
    <recommendedName>
        <fullName evidence="1">HTH araC/xylS-type domain-containing protein</fullName>
    </recommendedName>
</protein>
<reference evidence="2 3" key="1">
    <citation type="submission" date="2016-06" db="EMBL/GenBank/DDBJ databases">
        <title>Complete genome sequences of Bordetella bronchialis and Bordetella flabilis.</title>
        <authorList>
            <person name="LiPuma J.J."/>
            <person name="Spilker T."/>
        </authorList>
    </citation>
    <scope>NUCLEOTIDE SEQUENCE [LARGE SCALE GENOMIC DNA]</scope>
    <source>
        <strain evidence="2 3">AU10664</strain>
    </source>
</reference>
<evidence type="ECO:0000259" key="1">
    <source>
        <dbReference type="PROSITE" id="PS01124"/>
    </source>
</evidence>
<dbReference type="OrthoDB" id="8847039at2"/>
<feature type="domain" description="HTH araC/xylS-type" evidence="1">
    <location>
        <begin position="171"/>
        <end position="262"/>
    </location>
</feature>
<dbReference type="RefSeq" id="WP_066655357.1">
    <property type="nucleotide sequence ID" value="NZ_CBCSCL010000008.1"/>
</dbReference>
<dbReference type="GO" id="GO:0003700">
    <property type="term" value="F:DNA-binding transcription factor activity"/>
    <property type="evidence" value="ECO:0007669"/>
    <property type="project" value="InterPro"/>
</dbReference>
<dbReference type="SMART" id="SM00342">
    <property type="entry name" value="HTH_ARAC"/>
    <property type="match status" value="1"/>
</dbReference>
<name>A0A193GAR3_9BORD</name>
<dbReference type="STRING" id="463014.BAU07_07185"/>
<evidence type="ECO:0000313" key="3">
    <source>
        <dbReference type="Proteomes" id="UP000091926"/>
    </source>
</evidence>
<dbReference type="Proteomes" id="UP000091926">
    <property type="component" value="Chromosome"/>
</dbReference>
<dbReference type="AlphaFoldDB" id="A0A193GAR3"/>
<accession>A0A193GAR3</accession>
<organism evidence="2 3">
    <name type="scientific">Bordetella flabilis</name>
    <dbReference type="NCBI Taxonomy" id="463014"/>
    <lineage>
        <taxon>Bacteria</taxon>
        <taxon>Pseudomonadati</taxon>
        <taxon>Pseudomonadota</taxon>
        <taxon>Betaproteobacteria</taxon>
        <taxon>Burkholderiales</taxon>
        <taxon>Alcaligenaceae</taxon>
        <taxon>Bordetella</taxon>
    </lineage>
</organism>
<dbReference type="EMBL" id="CP016172">
    <property type="protein sequence ID" value="ANN76925.1"/>
    <property type="molecule type" value="Genomic_DNA"/>
</dbReference>
<dbReference type="GO" id="GO:0043565">
    <property type="term" value="F:sequence-specific DNA binding"/>
    <property type="evidence" value="ECO:0007669"/>
    <property type="project" value="InterPro"/>
</dbReference>
<dbReference type="Pfam" id="PF12833">
    <property type="entry name" value="HTH_18"/>
    <property type="match status" value="1"/>
</dbReference>
<dbReference type="KEGG" id="bfz:BAU07_07185"/>
<proteinExistence type="predicted"/>
<dbReference type="InterPro" id="IPR018060">
    <property type="entry name" value="HTH_AraC"/>
</dbReference>
<dbReference type="Gene3D" id="1.10.10.60">
    <property type="entry name" value="Homeodomain-like"/>
    <property type="match status" value="1"/>
</dbReference>
<gene>
    <name evidence="2" type="ORF">BAU07_07185</name>
</gene>
<sequence>MNIQARMSPKLPLAAQAGFALRVDRQAPYAMQWHMHDCMMLLWPRSGALQSAWMDPQAGMAADTPAPAILPRRMTLARGYALLLPAATPHCTRSTTQRQQHGELYLTPEFVRNCAAHGLLRLDAASVSMLDALLAPAISMRSAALLVPAVVAQLAMSRPAACPRPELPPSRRMATMFRQAIDDGHTPPTIEHIAGVLGVSTRHLQRCCQQEFAMTPVSLRRTLFVREIRRLLKAGYAPSNVSARFGFAHSGHLNRLLRGVDG</sequence>